<dbReference type="InterPro" id="IPR010133">
    <property type="entry name" value="Bacteriocin_signal_seq"/>
</dbReference>
<dbReference type="AlphaFoldDB" id="A0A1I4VFU9"/>
<gene>
    <name evidence="1" type="ORF">SAMN05421594_0256</name>
</gene>
<proteinExistence type="predicted"/>
<evidence type="ECO:0000313" key="1">
    <source>
        <dbReference type="EMBL" id="SFN00094.1"/>
    </source>
</evidence>
<dbReference type="Proteomes" id="UP000198769">
    <property type="component" value="Unassembled WGS sequence"/>
</dbReference>
<name>A0A1I4VFU9_CHROL</name>
<sequence length="54" mass="5961">MKNQDLPKGKKLNKKQLRSITGGLMDCIDPMTGGCRKISIGCAQLQCRPFIDPL</sequence>
<accession>A0A1I4VFU9</accession>
<reference evidence="2" key="1">
    <citation type="submission" date="2016-10" db="EMBL/GenBank/DDBJ databases">
        <authorList>
            <person name="Varghese N."/>
            <person name="Submissions S."/>
        </authorList>
    </citation>
    <scope>NUCLEOTIDE SEQUENCE [LARGE SCALE GENOMIC DNA]</scope>
    <source>
        <strain evidence="2">DSM 25575</strain>
    </source>
</reference>
<organism evidence="1 2">
    <name type="scientific">Chryseobacterium oleae</name>
    <dbReference type="NCBI Taxonomy" id="491207"/>
    <lineage>
        <taxon>Bacteria</taxon>
        <taxon>Pseudomonadati</taxon>
        <taxon>Bacteroidota</taxon>
        <taxon>Flavobacteriia</taxon>
        <taxon>Flavobacteriales</taxon>
        <taxon>Weeksellaceae</taxon>
        <taxon>Chryseobacterium group</taxon>
        <taxon>Chryseobacterium</taxon>
    </lineage>
</organism>
<protein>
    <submittedName>
        <fullName evidence="1">Bacteriocin-type signal sequence-containing protein</fullName>
    </submittedName>
</protein>
<dbReference type="NCBIfam" id="TIGR01847">
    <property type="entry name" value="bacteriocin_sig"/>
    <property type="match status" value="1"/>
</dbReference>
<dbReference type="RefSeq" id="WP_139221960.1">
    <property type="nucleotide sequence ID" value="NZ_FOVD01000001.1"/>
</dbReference>
<dbReference type="EMBL" id="FOVD01000001">
    <property type="protein sequence ID" value="SFN00094.1"/>
    <property type="molecule type" value="Genomic_DNA"/>
</dbReference>
<keyword evidence="2" id="KW-1185">Reference proteome</keyword>
<dbReference type="OrthoDB" id="1190610at2"/>
<evidence type="ECO:0000313" key="2">
    <source>
        <dbReference type="Proteomes" id="UP000198769"/>
    </source>
</evidence>